<feature type="domain" description="CFEM" evidence="12">
    <location>
        <begin position="1"/>
        <end position="115"/>
    </location>
</feature>
<dbReference type="InterPro" id="IPR008427">
    <property type="entry name" value="Extracellular_membr_CFEM_dom"/>
</dbReference>
<evidence type="ECO:0000256" key="11">
    <source>
        <dbReference type="SAM" id="SignalP"/>
    </source>
</evidence>
<evidence type="ECO:0000259" key="12">
    <source>
        <dbReference type="PROSITE" id="PS52012"/>
    </source>
</evidence>
<dbReference type="STRING" id="367110.Q1K686"/>
<dbReference type="Proteomes" id="UP000001805">
    <property type="component" value="Chromosome 2, Linkage Group V"/>
</dbReference>
<keyword evidence="8" id="KW-0449">Lipoprotein</keyword>
<reference evidence="13 14" key="1">
    <citation type="journal article" date="2003" name="Nature">
        <title>The genome sequence of the filamentous fungus Neurospora crassa.</title>
        <authorList>
            <person name="Galagan J.E."/>
            <person name="Calvo S.E."/>
            <person name="Borkovich K.A."/>
            <person name="Selker E.U."/>
            <person name="Read N.D."/>
            <person name="Jaffe D."/>
            <person name="FitzHugh W."/>
            <person name="Ma L.J."/>
            <person name="Smirnov S."/>
            <person name="Purcell S."/>
            <person name="Rehman B."/>
            <person name="Elkins T."/>
            <person name="Engels R."/>
            <person name="Wang S."/>
            <person name="Nielsen C.B."/>
            <person name="Butler J."/>
            <person name="Endrizzi M."/>
            <person name="Qui D."/>
            <person name="Ianakiev P."/>
            <person name="Bell-Pedersen D."/>
            <person name="Nelson M.A."/>
            <person name="Werner-Washburne M."/>
            <person name="Selitrennikoff C.P."/>
            <person name="Kinsey J.A."/>
            <person name="Braun E.L."/>
            <person name="Zelter A."/>
            <person name="Schulte U."/>
            <person name="Kothe G.O."/>
            <person name="Jedd G."/>
            <person name="Mewes W."/>
            <person name="Staben C."/>
            <person name="Marcotte E."/>
            <person name="Greenberg D."/>
            <person name="Roy A."/>
            <person name="Foley K."/>
            <person name="Naylor J."/>
            <person name="Stange-Thomann N."/>
            <person name="Barrett R."/>
            <person name="Gnerre S."/>
            <person name="Kamal M."/>
            <person name="Kamvysselis M."/>
            <person name="Mauceli E."/>
            <person name="Bielke C."/>
            <person name="Rudd S."/>
            <person name="Frishman D."/>
            <person name="Krystofova S."/>
            <person name="Rasmussen C."/>
            <person name="Metzenberg R.L."/>
            <person name="Perkins D.D."/>
            <person name="Kroken S."/>
            <person name="Cogoni C."/>
            <person name="Macino G."/>
            <person name="Catcheside D."/>
            <person name="Li W."/>
            <person name="Pratt R.J."/>
            <person name="Osmani S.A."/>
            <person name="DeSouza C.P."/>
            <person name="Glass L."/>
            <person name="Orbach M.J."/>
            <person name="Berglund J.A."/>
            <person name="Voelker R."/>
            <person name="Yarden O."/>
            <person name="Plamann M."/>
            <person name="Seiler S."/>
            <person name="Dunlap J."/>
            <person name="Radford A."/>
            <person name="Aramayo R."/>
            <person name="Natvig D.O."/>
            <person name="Alex L.A."/>
            <person name="Mannhaupt G."/>
            <person name="Ebbole D.J."/>
            <person name="Freitag M."/>
            <person name="Paulsen I."/>
            <person name="Sachs M.S."/>
            <person name="Lander E.S."/>
            <person name="Nusbaum C."/>
            <person name="Birren B."/>
        </authorList>
    </citation>
    <scope>NUCLEOTIDE SEQUENCE [LARGE SCALE GENOMIC DNA]</scope>
    <source>
        <strain evidence="14">ATCC 24698 / 74-OR23-1A / CBS 708.71 / DSM 1257 / FGSC 987</strain>
    </source>
</reference>
<evidence type="ECO:0000256" key="3">
    <source>
        <dbReference type="ARBA" id="ARBA00010031"/>
    </source>
</evidence>
<keyword evidence="9" id="KW-0349">Heme</keyword>
<keyword evidence="9" id="KW-0479">Metal-binding</keyword>
<name>Q1K686_NEUCR</name>
<evidence type="ECO:0000256" key="6">
    <source>
        <dbReference type="ARBA" id="ARBA00022729"/>
    </source>
</evidence>
<feature type="binding site" description="axial binding residue" evidence="9">
    <location>
        <position position="44"/>
    </location>
    <ligand>
        <name>heme</name>
        <dbReference type="ChEBI" id="CHEBI:30413"/>
    </ligand>
    <ligandPart>
        <name>Fe</name>
        <dbReference type="ChEBI" id="CHEBI:18248"/>
    </ligandPart>
</feature>
<dbReference type="PaxDb" id="5141-EFNCRP00000007925"/>
<dbReference type="RefSeq" id="XP_958697.1">
    <property type="nucleotide sequence ID" value="XM_953604.3"/>
</dbReference>
<sequence>MKYSAVALAAFVAIASAQDISVIPSCALPCVDDAATKVCTSKTDHKCLCENKDALVSTATSCVISKCGAAVALNDVLPATEKFCQEVLAGGSDAAPSSSAAAATTATTSAIATATAPTSTVVATTVTTSAIATATAPTSTVSAAPSSSSSSNGTVSMAPPASSSPVNAGAASAGYIGSFGVAALAALAAF</sequence>
<keyword evidence="14" id="KW-1185">Reference proteome</keyword>
<evidence type="ECO:0000256" key="10">
    <source>
        <dbReference type="SAM" id="MobiDB-lite"/>
    </source>
</evidence>
<keyword evidence="5" id="KW-0336">GPI-anchor</keyword>
<keyword evidence="4" id="KW-0964">Secreted</keyword>
<dbReference type="OMA" id="CALPCID"/>
<gene>
    <name evidence="13" type="primary">acw-5</name>
    <name evidence="13" type="ORF">NCU07776</name>
</gene>
<feature type="signal peptide" evidence="11">
    <location>
        <begin position="1"/>
        <end position="17"/>
    </location>
</feature>
<dbReference type="GO" id="GO:0098552">
    <property type="term" value="C:side of membrane"/>
    <property type="evidence" value="ECO:0007669"/>
    <property type="project" value="UniProtKB-KW"/>
</dbReference>
<dbReference type="Pfam" id="PF05730">
    <property type="entry name" value="CFEM"/>
    <property type="match status" value="1"/>
</dbReference>
<evidence type="ECO:0000256" key="1">
    <source>
        <dbReference type="ARBA" id="ARBA00004589"/>
    </source>
</evidence>
<dbReference type="GO" id="GO:0046872">
    <property type="term" value="F:metal ion binding"/>
    <property type="evidence" value="ECO:0007669"/>
    <property type="project" value="UniProtKB-UniRule"/>
</dbReference>
<evidence type="ECO:0000256" key="2">
    <source>
        <dbReference type="ARBA" id="ARBA00004613"/>
    </source>
</evidence>
<feature type="region of interest" description="Disordered" evidence="10">
    <location>
        <begin position="140"/>
        <end position="163"/>
    </location>
</feature>
<evidence type="ECO:0000256" key="8">
    <source>
        <dbReference type="ARBA" id="ARBA00023288"/>
    </source>
</evidence>
<comment type="caution">
    <text evidence="9">Lacks conserved residue(s) required for the propagation of feature annotation.</text>
</comment>
<comment type="subcellular location">
    <subcellularLocation>
        <location evidence="1">Membrane</location>
        <topology evidence="1">Lipid-anchor</topology>
        <topology evidence="1">GPI-anchor</topology>
    </subcellularLocation>
    <subcellularLocation>
        <location evidence="2">Secreted</location>
    </subcellularLocation>
</comment>
<keyword evidence="5" id="KW-0325">Glycoprotein</keyword>
<dbReference type="HOGENOM" id="CLU_063084_5_1_1"/>
<proteinExistence type="inferred from homology"/>
<evidence type="ECO:0000313" key="13">
    <source>
        <dbReference type="EMBL" id="EAA29461.1"/>
    </source>
</evidence>
<dbReference type="GeneID" id="3874844"/>
<accession>Q1K686</accession>
<keyword evidence="9" id="KW-0408">Iron</keyword>
<dbReference type="PROSITE" id="PS52012">
    <property type="entry name" value="CFEM"/>
    <property type="match status" value="1"/>
</dbReference>
<protein>
    <submittedName>
        <fullName evidence="13">Anchored cell wall protein 5</fullName>
    </submittedName>
</protein>
<evidence type="ECO:0000256" key="4">
    <source>
        <dbReference type="ARBA" id="ARBA00022525"/>
    </source>
</evidence>
<keyword evidence="5" id="KW-0472">Membrane</keyword>
<keyword evidence="6 11" id="KW-0732">Signal</keyword>
<comment type="similarity">
    <text evidence="3">Belongs to the RBT5 family.</text>
</comment>
<dbReference type="GO" id="GO:0005576">
    <property type="term" value="C:extracellular region"/>
    <property type="evidence" value="ECO:0007669"/>
    <property type="project" value="UniProtKB-SubCell"/>
</dbReference>
<dbReference type="OrthoDB" id="3767534at2759"/>
<evidence type="ECO:0000256" key="7">
    <source>
        <dbReference type="ARBA" id="ARBA00023157"/>
    </source>
</evidence>
<evidence type="ECO:0000313" key="14">
    <source>
        <dbReference type="Proteomes" id="UP000001805"/>
    </source>
</evidence>
<organism evidence="13 14">
    <name type="scientific">Neurospora crassa (strain ATCC 24698 / 74-OR23-1A / CBS 708.71 / DSM 1257 / FGSC 987)</name>
    <dbReference type="NCBI Taxonomy" id="367110"/>
    <lineage>
        <taxon>Eukaryota</taxon>
        <taxon>Fungi</taxon>
        <taxon>Dikarya</taxon>
        <taxon>Ascomycota</taxon>
        <taxon>Pezizomycotina</taxon>
        <taxon>Sordariomycetes</taxon>
        <taxon>Sordariomycetidae</taxon>
        <taxon>Sordariales</taxon>
        <taxon>Sordariaceae</taxon>
        <taxon>Neurospora</taxon>
    </lineage>
</organism>
<dbReference type="InParanoid" id="Q1K686"/>
<evidence type="ECO:0000256" key="5">
    <source>
        <dbReference type="ARBA" id="ARBA00022622"/>
    </source>
</evidence>
<dbReference type="KEGG" id="ncr:NCU07776"/>
<dbReference type="SMART" id="SM00747">
    <property type="entry name" value="CFEM"/>
    <property type="match status" value="1"/>
</dbReference>
<dbReference type="VEuPathDB" id="FungiDB:NCU07776"/>
<dbReference type="AlphaFoldDB" id="Q1K686"/>
<evidence type="ECO:0000256" key="9">
    <source>
        <dbReference type="PROSITE-ProRule" id="PRU01356"/>
    </source>
</evidence>
<dbReference type="EMBL" id="CM002240">
    <property type="protein sequence ID" value="EAA29461.1"/>
    <property type="molecule type" value="Genomic_DNA"/>
</dbReference>
<feature type="chain" id="PRO_5004192786" evidence="11">
    <location>
        <begin position="18"/>
        <end position="190"/>
    </location>
</feature>
<keyword evidence="7" id="KW-1015">Disulfide bond</keyword>